<keyword evidence="2" id="KW-1185">Reference proteome</keyword>
<organism evidence="1 2">
    <name type="scientific">Eumeta variegata</name>
    <name type="common">Bagworm moth</name>
    <name type="synonym">Eumeta japonica</name>
    <dbReference type="NCBI Taxonomy" id="151549"/>
    <lineage>
        <taxon>Eukaryota</taxon>
        <taxon>Metazoa</taxon>
        <taxon>Ecdysozoa</taxon>
        <taxon>Arthropoda</taxon>
        <taxon>Hexapoda</taxon>
        <taxon>Insecta</taxon>
        <taxon>Pterygota</taxon>
        <taxon>Neoptera</taxon>
        <taxon>Endopterygota</taxon>
        <taxon>Lepidoptera</taxon>
        <taxon>Glossata</taxon>
        <taxon>Ditrysia</taxon>
        <taxon>Tineoidea</taxon>
        <taxon>Psychidae</taxon>
        <taxon>Oiketicinae</taxon>
        <taxon>Eumeta</taxon>
    </lineage>
</organism>
<protein>
    <submittedName>
        <fullName evidence="1">Uncharacterized protein</fullName>
    </submittedName>
</protein>
<evidence type="ECO:0000313" key="1">
    <source>
        <dbReference type="EMBL" id="GBP60410.1"/>
    </source>
</evidence>
<evidence type="ECO:0000313" key="2">
    <source>
        <dbReference type="Proteomes" id="UP000299102"/>
    </source>
</evidence>
<name>A0A4C1XBE5_EUMVA</name>
<proteinExistence type="predicted"/>
<dbReference type="Proteomes" id="UP000299102">
    <property type="component" value="Unassembled WGS sequence"/>
</dbReference>
<reference evidence="1 2" key="1">
    <citation type="journal article" date="2019" name="Commun. Biol.">
        <title>The bagworm genome reveals a unique fibroin gene that provides high tensile strength.</title>
        <authorList>
            <person name="Kono N."/>
            <person name="Nakamura H."/>
            <person name="Ohtoshi R."/>
            <person name="Tomita M."/>
            <person name="Numata K."/>
            <person name="Arakawa K."/>
        </authorList>
    </citation>
    <scope>NUCLEOTIDE SEQUENCE [LARGE SCALE GENOMIC DNA]</scope>
</reference>
<gene>
    <name evidence="1" type="ORF">EVAR_98306_1</name>
</gene>
<accession>A0A4C1XBE5</accession>
<comment type="caution">
    <text evidence="1">The sequence shown here is derived from an EMBL/GenBank/DDBJ whole genome shotgun (WGS) entry which is preliminary data.</text>
</comment>
<dbReference type="AlphaFoldDB" id="A0A4C1XBE5"/>
<sequence length="115" mass="12366">MAHQINSIQSLQEDVTCGGAGGAGGALGGRARPAADSRCMITPCGHSHLRQINPNLINRMKSAAMGRRSAPASHSGAAALHRASRIRRRSSFCKSRVDLKYQLSITRINCGRKYH</sequence>
<dbReference type="EMBL" id="BGZK01000787">
    <property type="protein sequence ID" value="GBP60410.1"/>
    <property type="molecule type" value="Genomic_DNA"/>
</dbReference>